<dbReference type="EMBL" id="BMMK01000003">
    <property type="protein sequence ID" value="GGM41067.1"/>
    <property type="molecule type" value="Genomic_DNA"/>
</dbReference>
<protein>
    <recommendedName>
        <fullName evidence="1">Putative restriction endonuclease domain-containing protein</fullName>
    </recommendedName>
</protein>
<dbReference type="Pfam" id="PF05685">
    <property type="entry name" value="Uma2"/>
    <property type="match status" value="1"/>
</dbReference>
<comment type="caution">
    <text evidence="2">The sequence shown here is derived from an EMBL/GenBank/DDBJ whole genome shotgun (WGS) entry which is preliminary data.</text>
</comment>
<dbReference type="CDD" id="cd06260">
    <property type="entry name" value="DUF820-like"/>
    <property type="match status" value="1"/>
</dbReference>
<gene>
    <name evidence="2" type="ORF">GCM10012275_10080</name>
</gene>
<dbReference type="InterPro" id="IPR008538">
    <property type="entry name" value="Uma2"/>
</dbReference>
<dbReference type="PANTHER" id="PTHR35400">
    <property type="entry name" value="SLR1083 PROTEIN"/>
    <property type="match status" value="1"/>
</dbReference>
<dbReference type="AlphaFoldDB" id="A0A8J3CBB6"/>
<proteinExistence type="predicted"/>
<accession>A0A8J3CBB6</accession>
<dbReference type="Proteomes" id="UP000637578">
    <property type="component" value="Unassembled WGS sequence"/>
</dbReference>
<organism evidence="2 3">
    <name type="scientific">Longimycelium tulufanense</name>
    <dbReference type="NCBI Taxonomy" id="907463"/>
    <lineage>
        <taxon>Bacteria</taxon>
        <taxon>Bacillati</taxon>
        <taxon>Actinomycetota</taxon>
        <taxon>Actinomycetes</taxon>
        <taxon>Pseudonocardiales</taxon>
        <taxon>Pseudonocardiaceae</taxon>
        <taxon>Longimycelium</taxon>
    </lineage>
</organism>
<dbReference type="InterPro" id="IPR011335">
    <property type="entry name" value="Restrct_endonuc-II-like"/>
</dbReference>
<keyword evidence="3" id="KW-1185">Reference proteome</keyword>
<reference evidence="2" key="1">
    <citation type="journal article" date="2014" name="Int. J. Syst. Evol. Microbiol.">
        <title>Complete genome sequence of Corynebacterium casei LMG S-19264T (=DSM 44701T), isolated from a smear-ripened cheese.</title>
        <authorList>
            <consortium name="US DOE Joint Genome Institute (JGI-PGF)"/>
            <person name="Walter F."/>
            <person name="Albersmeier A."/>
            <person name="Kalinowski J."/>
            <person name="Ruckert C."/>
        </authorList>
    </citation>
    <scope>NUCLEOTIDE SEQUENCE</scope>
    <source>
        <strain evidence="2">CGMCC 4.5737</strain>
    </source>
</reference>
<reference evidence="2" key="2">
    <citation type="submission" date="2020-09" db="EMBL/GenBank/DDBJ databases">
        <authorList>
            <person name="Sun Q."/>
            <person name="Zhou Y."/>
        </authorList>
    </citation>
    <scope>NUCLEOTIDE SEQUENCE</scope>
    <source>
        <strain evidence="2">CGMCC 4.5737</strain>
    </source>
</reference>
<dbReference type="SUPFAM" id="SSF52980">
    <property type="entry name" value="Restriction endonuclease-like"/>
    <property type="match status" value="1"/>
</dbReference>
<dbReference type="InterPro" id="IPR012296">
    <property type="entry name" value="Nuclease_put_TT1808"/>
</dbReference>
<name>A0A8J3CBB6_9PSEU</name>
<dbReference type="Gene3D" id="3.90.1570.10">
    <property type="entry name" value="tt1808, chain A"/>
    <property type="match status" value="1"/>
</dbReference>
<evidence type="ECO:0000313" key="2">
    <source>
        <dbReference type="EMBL" id="GGM41067.1"/>
    </source>
</evidence>
<dbReference type="PANTHER" id="PTHR35400:SF3">
    <property type="entry name" value="SLL1072 PROTEIN"/>
    <property type="match status" value="1"/>
</dbReference>
<sequence>MASLPRPEHPLPWPDHLLTLEEFLELPEDNSRRFEVKEGVLIVAPRHLAKHQRAANRLAQRLNDQLPDEWEGVTEIDVVVRPGFPPDVRVPDVVVVRSKWIDDDMRVASPEDVLLAVEVISPGSRDTDTVLKPVEYAEAGIPYYLVIDLDPPVSLTAYHLAGDLGYQEAPAVTGEFITQEPFSLRIDLTKLAGSR</sequence>
<feature type="domain" description="Putative restriction endonuclease" evidence="1">
    <location>
        <begin position="20"/>
        <end position="181"/>
    </location>
</feature>
<evidence type="ECO:0000313" key="3">
    <source>
        <dbReference type="Proteomes" id="UP000637578"/>
    </source>
</evidence>
<evidence type="ECO:0000259" key="1">
    <source>
        <dbReference type="Pfam" id="PF05685"/>
    </source>
</evidence>